<dbReference type="RefSeq" id="WP_055055763.1">
    <property type="nucleotide sequence ID" value="NZ_CZBA01000006.1"/>
</dbReference>
<organism evidence="1 2">
    <name type="scientific">Blautia obeum</name>
    <dbReference type="NCBI Taxonomy" id="40520"/>
    <lineage>
        <taxon>Bacteria</taxon>
        <taxon>Bacillati</taxon>
        <taxon>Bacillota</taxon>
        <taxon>Clostridia</taxon>
        <taxon>Lachnospirales</taxon>
        <taxon>Lachnospiraceae</taxon>
        <taxon>Blautia</taxon>
    </lineage>
</organism>
<dbReference type="EMBL" id="CZBA01000006">
    <property type="protein sequence ID" value="CUP42330.1"/>
    <property type="molecule type" value="Genomic_DNA"/>
</dbReference>
<proteinExistence type="predicted"/>
<evidence type="ECO:0000313" key="2">
    <source>
        <dbReference type="Proteomes" id="UP000095413"/>
    </source>
</evidence>
<reference evidence="1 2" key="1">
    <citation type="submission" date="2015-09" db="EMBL/GenBank/DDBJ databases">
        <authorList>
            <consortium name="Pathogen Informatics"/>
        </authorList>
    </citation>
    <scope>NUCLEOTIDE SEQUENCE [LARGE SCALE GENOMIC DNA]</scope>
    <source>
        <strain evidence="1 2">2789STDY5834921</strain>
    </source>
</reference>
<evidence type="ECO:0000313" key="1">
    <source>
        <dbReference type="EMBL" id="CUP42330.1"/>
    </source>
</evidence>
<gene>
    <name evidence="1" type="ORF">ERS852533_01300</name>
</gene>
<dbReference type="AlphaFoldDB" id="A0A174N7K8"/>
<name>A0A174N7K8_9FIRM</name>
<sequence>MANITAAEHPKLVLEMTAMERTTPAHYDEWNVRHQQLLDNDKYLNEQFINVFSDSAAAHNSIYRGKNLTNVYTVDEICQRISAGTFKDLYVGDYFDISITTGLGGAETVRCILAGFDVFWNNGDTAFTKHHAVIVPKDCFKTKSVMNDTNVTTGGYVGSKMYKTVLPVYAAALQTALNNHILSHRELLTTAVSTTGNSNAGAGITGYASSWEWKDCLVKLMSEIQVYGSTVLSSSFYDTGCDNIQFPLFRLAPNLKVAGLGHNGSRWWYWLSAVVSAAAFANCYNDGFSCSYNAAGDGGVRPYFCIG</sequence>
<dbReference type="OrthoDB" id="2023587at2"/>
<protein>
    <submittedName>
        <fullName evidence="1">Uncharacterized protein</fullName>
    </submittedName>
</protein>
<dbReference type="Proteomes" id="UP000095413">
    <property type="component" value="Unassembled WGS sequence"/>
</dbReference>
<accession>A0A174N7K8</accession>